<dbReference type="Gene3D" id="3.40.50.720">
    <property type="entry name" value="NAD(P)-binding Rossmann-like Domain"/>
    <property type="match status" value="1"/>
</dbReference>
<dbReference type="InterPro" id="IPR051209">
    <property type="entry name" value="FAD-bind_Monooxygenase_sf"/>
</dbReference>
<accession>A0A0P1EWK6</accession>
<dbReference type="Gene3D" id="3.50.50.60">
    <property type="entry name" value="FAD/NAD(P)-binding domain"/>
    <property type="match status" value="2"/>
</dbReference>
<dbReference type="Pfam" id="PF13738">
    <property type="entry name" value="Pyr_redox_3"/>
    <property type="match status" value="1"/>
</dbReference>
<reference evidence="3 4" key="1">
    <citation type="submission" date="2015-09" db="EMBL/GenBank/DDBJ databases">
        <authorList>
            <consortium name="Swine Surveillance"/>
        </authorList>
    </citation>
    <scope>NUCLEOTIDE SEQUENCE [LARGE SCALE GENOMIC DNA]</scope>
    <source>
        <strain evidence="3 4">CECT 5294</strain>
    </source>
</reference>
<dbReference type="GO" id="GO:0033767">
    <property type="term" value="F:4-hydroxyacetophenone monooxygenase activity"/>
    <property type="evidence" value="ECO:0007669"/>
    <property type="project" value="UniProtKB-EC"/>
</dbReference>
<dbReference type="CDD" id="cd05233">
    <property type="entry name" value="SDR_c"/>
    <property type="match status" value="1"/>
</dbReference>
<dbReference type="Pfam" id="PF00144">
    <property type="entry name" value="Beta-lactamase"/>
    <property type="match status" value="1"/>
</dbReference>
<evidence type="ECO:0000313" key="3">
    <source>
        <dbReference type="EMBL" id="CUH59379.1"/>
    </source>
</evidence>
<dbReference type="InterPro" id="IPR020904">
    <property type="entry name" value="Sc_DH/Rdtase_CS"/>
</dbReference>
<name>A0A0P1EWK6_9RHOB</name>
<dbReference type="SUPFAM" id="SSF51735">
    <property type="entry name" value="NAD(P)-binding Rossmann-fold domains"/>
    <property type="match status" value="1"/>
</dbReference>
<dbReference type="EMBL" id="CYRX01000010">
    <property type="protein sequence ID" value="CUH59379.1"/>
    <property type="molecule type" value="Genomic_DNA"/>
</dbReference>
<dbReference type="Proteomes" id="UP000051298">
    <property type="component" value="Unassembled WGS sequence"/>
</dbReference>
<dbReference type="InterPro" id="IPR002347">
    <property type="entry name" value="SDR_fam"/>
</dbReference>
<dbReference type="EC" id="1.14.13.84" evidence="3"/>
<evidence type="ECO:0000313" key="4">
    <source>
        <dbReference type="Proteomes" id="UP000051298"/>
    </source>
</evidence>
<dbReference type="InterPro" id="IPR001466">
    <property type="entry name" value="Beta-lactam-related"/>
</dbReference>
<dbReference type="InterPro" id="IPR012338">
    <property type="entry name" value="Beta-lactam/transpept-like"/>
</dbReference>
<dbReference type="Pfam" id="PF00106">
    <property type="entry name" value="adh_short"/>
    <property type="match status" value="1"/>
</dbReference>
<dbReference type="PRINTS" id="PR00081">
    <property type="entry name" value="GDHRDH"/>
</dbReference>
<organism evidence="3 4">
    <name type="scientific">Thalassobacter stenotrophicus</name>
    <dbReference type="NCBI Taxonomy" id="266809"/>
    <lineage>
        <taxon>Bacteria</taxon>
        <taxon>Pseudomonadati</taxon>
        <taxon>Pseudomonadota</taxon>
        <taxon>Alphaproteobacteria</taxon>
        <taxon>Rhodobacterales</taxon>
        <taxon>Roseobacteraceae</taxon>
        <taxon>Thalassobacter</taxon>
    </lineage>
</organism>
<comment type="similarity">
    <text evidence="1">Belongs to the short-chain dehydrogenases/reductases (SDR) family.</text>
</comment>
<dbReference type="SUPFAM" id="SSF51905">
    <property type="entry name" value="FAD/NAD(P)-binding domain"/>
    <property type="match status" value="2"/>
</dbReference>
<dbReference type="AlphaFoldDB" id="A0A0P1EWK6"/>
<dbReference type="PANTHER" id="PTHR42877:SF4">
    <property type="entry name" value="FAD_NAD(P)-BINDING DOMAIN-CONTAINING PROTEIN-RELATED"/>
    <property type="match status" value="1"/>
</dbReference>
<proteinExistence type="inferred from homology"/>
<dbReference type="RefSeq" id="WP_158508575.1">
    <property type="nucleotide sequence ID" value="NZ_CYRX01000010.1"/>
</dbReference>
<dbReference type="PRINTS" id="PR00080">
    <property type="entry name" value="SDRFAMILY"/>
</dbReference>
<dbReference type="InterPro" id="IPR036291">
    <property type="entry name" value="NAD(P)-bd_dom_sf"/>
</dbReference>
<dbReference type="InterPro" id="IPR057326">
    <property type="entry name" value="KR_dom"/>
</dbReference>
<gene>
    <name evidence="3" type="primary">hapE</name>
    <name evidence="3" type="ORF">THS5294_00664</name>
</gene>
<dbReference type="FunFam" id="3.40.50.720:FF:000084">
    <property type="entry name" value="Short-chain dehydrogenase reductase"/>
    <property type="match status" value="1"/>
</dbReference>
<protein>
    <submittedName>
        <fullName evidence="3">4-hydroxyacetophenone monooxygenase</fullName>
        <ecNumber evidence="3">1.14.13.84</ecNumber>
    </submittedName>
</protein>
<dbReference type="InterPro" id="IPR036188">
    <property type="entry name" value="FAD/NAD-bd_sf"/>
</dbReference>
<feature type="domain" description="Ketoreductase" evidence="2">
    <location>
        <begin position="7"/>
        <end position="192"/>
    </location>
</feature>
<dbReference type="PANTHER" id="PTHR42877">
    <property type="entry name" value="L-ORNITHINE N(5)-MONOOXYGENASE-RELATED"/>
    <property type="match status" value="1"/>
</dbReference>
<keyword evidence="3" id="KW-0560">Oxidoreductase</keyword>
<dbReference type="SUPFAM" id="SSF56601">
    <property type="entry name" value="beta-lactamase/transpeptidase-like"/>
    <property type="match status" value="1"/>
</dbReference>
<dbReference type="PROSITE" id="PS00061">
    <property type="entry name" value="ADH_SHORT"/>
    <property type="match status" value="1"/>
</dbReference>
<dbReference type="SMART" id="SM00822">
    <property type="entry name" value="PKS_KR"/>
    <property type="match status" value="1"/>
</dbReference>
<keyword evidence="3" id="KW-0503">Monooxygenase</keyword>
<evidence type="ECO:0000256" key="1">
    <source>
        <dbReference type="ARBA" id="ARBA00006484"/>
    </source>
</evidence>
<sequence length="1174" mass="127291">MQNFNGKTAFITGGAGGIGLAIASSLGDWGAKIMLSDLSEDRLKEAVASLVEKGVDADYVVCDVANADSVDLAARRTLERFDKVHILVNNAGVSCGGPTGEIPLDDWHWSVGINLMGVVHGVEIFTPLIKAHGEGGHIINTASIAGHIAFASGAPYVATKFAVVGYSETLREDLAGSGIGVSVLCPAWVRTDINKSQTMRPSRSKMDNVEASESMKLVETLVDNGMDPSVIGNLVVDTIQQDRFYAFTHAEMLPHIEARTERLRADYAASLASIERRDGAYEASGDLEVLIIGAGFSGVCAGIKLREAGITNFRIYDKADGIGGTWYLNTYPGAACDIQSHFYSYSFEPNPNWSRLYAPQPEIQAYIEHCADKYGVRKHIRLERKIASIIYDDVDGVWTTTFEDGEVVRSRFVINGSGGLHEPNYAPFKGDDRYQGVKMHTARWDHSFDPTNKRIAVIGSAASAIQAVPQLAKVAAKVSLYQRTPNYIAPRLDFSYTDEQIEAYRVDPTLIKTDRDDMYWDRENRLYPIVKNEAIRRAAAEDIKSAMRSQVTKTEYHDALMPDYELGCKRILISDDFLPSLNRDNVALITSPIAEMTETGIITENGVSEEFDAIIYATGFDVQGHQFSMDIRGEEGLALSKWWENGSEAYRATMVPHFPNYFLVTGPNAGVGTTSIVHLIEQSVGWIVQAVQKAGNDLSVTVSNEVTRSYNEALQKELSQTVWASGCKSWYLTDDGRIETLFPGNAQDFEAQMRDVDPSEVTFFKLEGGRKETVDLMLAAPEVSTSVKPYEGTFDPAFKDVAEAFAANFADRGEVGASLCLAVDGKTVVDIWGGISAPASKAAWQRDTIVPVYSCTKAATAMCAHLLVDRGLLDLDAAVANYWPEFAANGKDCVTVRMLLNHSAGIPALQAKVPPQGFIDFEATAAMFAAQAPFWTPGTKNGYHMVSFGWLVGEVVRRVSGKSLGAFFRDEIAGPLGLDFWIGLPASEEKRLAQAIPFVPPAGTPPSEFLTTLMSDPGSIQFLSFMNTGGFDMNQRAYRAAEIGGAGGVANARGLAGMFAPLTTAKGYLSRSRIDAMRKPSMETERDETLLIPTRFAEGFMLSMPNPKQPAGASVRLGEGAFGHVGMGGSIGFADPNAGFAMGYAMNKLGGGILLNERGQSLVDAAYATVGETV</sequence>
<dbReference type="Gene3D" id="3.40.710.10">
    <property type="entry name" value="DD-peptidase/beta-lactamase superfamily"/>
    <property type="match status" value="1"/>
</dbReference>
<evidence type="ECO:0000259" key="2">
    <source>
        <dbReference type="SMART" id="SM00822"/>
    </source>
</evidence>